<dbReference type="GO" id="GO:0005524">
    <property type="term" value="F:ATP binding"/>
    <property type="evidence" value="ECO:0007669"/>
    <property type="project" value="UniProtKB-UniRule"/>
</dbReference>
<dbReference type="PANTHER" id="PTHR22749">
    <property type="entry name" value="RIBOFLAVIN KINASE/FMN ADENYLYLTRANSFERASE"/>
    <property type="match status" value="1"/>
</dbReference>
<dbReference type="EC" id="2.7.1.26" evidence="15"/>
<keyword evidence="7 15" id="KW-0548">Nucleotidyltransferase</keyword>
<comment type="caution">
    <text evidence="18">The sequence shown here is derived from an EMBL/GenBank/DDBJ whole genome shotgun (WGS) entry which is preliminary data.</text>
</comment>
<dbReference type="InterPro" id="IPR015865">
    <property type="entry name" value="Riboflavin_kinase_bac/euk"/>
</dbReference>
<evidence type="ECO:0000256" key="4">
    <source>
        <dbReference type="ARBA" id="ARBA00022630"/>
    </source>
</evidence>
<dbReference type="CDD" id="cd02064">
    <property type="entry name" value="FAD_synthetase_N"/>
    <property type="match status" value="1"/>
</dbReference>
<dbReference type="InterPro" id="IPR015864">
    <property type="entry name" value="FAD_synthase"/>
</dbReference>
<evidence type="ECO:0000313" key="18">
    <source>
        <dbReference type="EMBL" id="RUO32805.1"/>
    </source>
</evidence>
<dbReference type="GO" id="GO:0008531">
    <property type="term" value="F:riboflavin kinase activity"/>
    <property type="evidence" value="ECO:0007669"/>
    <property type="project" value="UniProtKB-UniRule"/>
</dbReference>
<reference evidence="18 19" key="1">
    <citation type="journal article" date="2011" name="Front. Microbiol.">
        <title>Genomic signatures of strain selection and enhancement in Bacillus atrophaeus var. globigii, a historical biowarfare simulant.</title>
        <authorList>
            <person name="Gibbons H.S."/>
            <person name="Broomall S.M."/>
            <person name="McNew L.A."/>
            <person name="Daligault H."/>
            <person name="Chapman C."/>
            <person name="Bruce D."/>
            <person name="Karavis M."/>
            <person name="Krepps M."/>
            <person name="McGregor P.A."/>
            <person name="Hong C."/>
            <person name="Park K.H."/>
            <person name="Akmal A."/>
            <person name="Feldman A."/>
            <person name="Lin J.S."/>
            <person name="Chang W.E."/>
            <person name="Higgs B.W."/>
            <person name="Demirev P."/>
            <person name="Lindquist J."/>
            <person name="Liem A."/>
            <person name="Fochler E."/>
            <person name="Read T.D."/>
            <person name="Tapia R."/>
            <person name="Johnson S."/>
            <person name="Bishop-Lilly K.A."/>
            <person name="Detter C."/>
            <person name="Han C."/>
            <person name="Sozhamannan S."/>
            <person name="Rosenzweig C.N."/>
            <person name="Skowronski E.W."/>
        </authorList>
    </citation>
    <scope>NUCLEOTIDE SEQUENCE [LARGE SCALE GENOMIC DNA]</scope>
    <source>
        <strain evidence="18 19">GYP-17</strain>
    </source>
</reference>
<keyword evidence="5 15" id="KW-0288">FMN</keyword>
<feature type="compositionally biased region" description="Polar residues" evidence="16">
    <location>
        <begin position="321"/>
        <end position="336"/>
    </location>
</feature>
<evidence type="ECO:0000256" key="1">
    <source>
        <dbReference type="ARBA" id="ARBA00002121"/>
    </source>
</evidence>
<keyword evidence="6 15" id="KW-0808">Transferase</keyword>
<dbReference type="GO" id="GO:0009231">
    <property type="term" value="P:riboflavin biosynthetic process"/>
    <property type="evidence" value="ECO:0007669"/>
    <property type="project" value="InterPro"/>
</dbReference>
<evidence type="ECO:0000256" key="2">
    <source>
        <dbReference type="ARBA" id="ARBA00004726"/>
    </source>
</evidence>
<dbReference type="UniPathway" id="UPA00276">
    <property type="reaction ID" value="UER00406"/>
</dbReference>
<evidence type="ECO:0000256" key="9">
    <source>
        <dbReference type="ARBA" id="ARBA00022777"/>
    </source>
</evidence>
<keyword evidence="4 15" id="KW-0285">Flavoprotein</keyword>
<dbReference type="NCBIfam" id="NF004163">
    <property type="entry name" value="PRK05627.1-6"/>
    <property type="match status" value="1"/>
</dbReference>
<dbReference type="SUPFAM" id="SSF82114">
    <property type="entry name" value="Riboflavin kinase-like"/>
    <property type="match status" value="1"/>
</dbReference>
<dbReference type="OrthoDB" id="9803667at2"/>
<evidence type="ECO:0000256" key="16">
    <source>
        <dbReference type="SAM" id="MobiDB-lite"/>
    </source>
</evidence>
<comment type="pathway">
    <text evidence="2 15">Cofactor biosynthesis; FAD biosynthesis; FAD from FMN: step 1/1.</text>
</comment>
<dbReference type="PANTHER" id="PTHR22749:SF6">
    <property type="entry name" value="RIBOFLAVIN KINASE"/>
    <property type="match status" value="1"/>
</dbReference>
<keyword evidence="10 15" id="KW-0274">FAD</keyword>
<evidence type="ECO:0000256" key="10">
    <source>
        <dbReference type="ARBA" id="ARBA00022827"/>
    </source>
</evidence>
<evidence type="ECO:0000256" key="6">
    <source>
        <dbReference type="ARBA" id="ARBA00022679"/>
    </source>
</evidence>
<dbReference type="NCBIfam" id="NF004160">
    <property type="entry name" value="PRK05627.1-3"/>
    <property type="match status" value="1"/>
</dbReference>
<comment type="pathway">
    <text evidence="3 15">Cofactor biosynthesis; FMN biosynthesis; FMN from riboflavin (ATP route): step 1/1.</text>
</comment>
<dbReference type="Proteomes" id="UP000288405">
    <property type="component" value="Unassembled WGS sequence"/>
</dbReference>
<evidence type="ECO:0000256" key="15">
    <source>
        <dbReference type="PIRNR" id="PIRNR004491"/>
    </source>
</evidence>
<dbReference type="RefSeq" id="WP_126776933.1">
    <property type="nucleotide sequence ID" value="NZ_PIPM01000006.1"/>
</dbReference>
<feature type="domain" description="Riboflavin kinase" evidence="17">
    <location>
        <begin position="183"/>
        <end position="311"/>
    </location>
</feature>
<keyword evidence="8 15" id="KW-0547">Nucleotide-binding</keyword>
<dbReference type="UniPathway" id="UPA00277">
    <property type="reaction ID" value="UER00407"/>
</dbReference>
<name>A0A432WGD8_9GAMM</name>
<dbReference type="Pfam" id="PF06574">
    <property type="entry name" value="FAD_syn"/>
    <property type="match status" value="1"/>
</dbReference>
<evidence type="ECO:0000256" key="12">
    <source>
        <dbReference type="ARBA" id="ARBA00023268"/>
    </source>
</evidence>
<protein>
    <recommendedName>
        <fullName evidence="15">Riboflavin biosynthesis protein</fullName>
    </recommendedName>
    <domain>
        <recommendedName>
            <fullName evidence="15">Riboflavin kinase</fullName>
            <ecNumber evidence="15">2.7.1.26</ecNumber>
        </recommendedName>
        <alternativeName>
            <fullName evidence="15">Flavokinase</fullName>
        </alternativeName>
    </domain>
    <domain>
        <recommendedName>
            <fullName evidence="15">FMN adenylyltransferase</fullName>
            <ecNumber evidence="15">2.7.7.2</ecNumber>
        </recommendedName>
        <alternativeName>
            <fullName evidence="15">FAD pyrophosphorylase</fullName>
        </alternativeName>
        <alternativeName>
            <fullName evidence="15">FAD synthase</fullName>
        </alternativeName>
    </domain>
</protein>
<gene>
    <name evidence="18" type="ORF">CWE11_07155</name>
</gene>
<keyword evidence="9 15" id="KW-0418">Kinase</keyword>
<dbReference type="Gene3D" id="3.40.50.620">
    <property type="entry name" value="HUPs"/>
    <property type="match status" value="1"/>
</dbReference>
<dbReference type="FunFam" id="3.40.50.620:FF:000021">
    <property type="entry name" value="Riboflavin biosynthesis protein"/>
    <property type="match status" value="1"/>
</dbReference>
<dbReference type="NCBIfam" id="TIGR00083">
    <property type="entry name" value="ribF"/>
    <property type="match status" value="1"/>
</dbReference>
<dbReference type="NCBIfam" id="NF004159">
    <property type="entry name" value="PRK05627.1-2"/>
    <property type="match status" value="1"/>
</dbReference>
<comment type="catalytic activity">
    <reaction evidence="13 15">
        <text>riboflavin + ATP = FMN + ADP + H(+)</text>
        <dbReference type="Rhea" id="RHEA:14357"/>
        <dbReference type="ChEBI" id="CHEBI:15378"/>
        <dbReference type="ChEBI" id="CHEBI:30616"/>
        <dbReference type="ChEBI" id="CHEBI:57986"/>
        <dbReference type="ChEBI" id="CHEBI:58210"/>
        <dbReference type="ChEBI" id="CHEBI:456216"/>
        <dbReference type="EC" id="2.7.1.26"/>
    </reaction>
</comment>
<evidence type="ECO:0000256" key="14">
    <source>
        <dbReference type="ARBA" id="ARBA00049494"/>
    </source>
</evidence>
<dbReference type="GO" id="GO:0009398">
    <property type="term" value="P:FMN biosynthetic process"/>
    <property type="evidence" value="ECO:0007669"/>
    <property type="project" value="UniProtKB-UniRule"/>
</dbReference>
<dbReference type="Gene3D" id="2.40.30.30">
    <property type="entry name" value="Riboflavin kinase-like"/>
    <property type="match status" value="1"/>
</dbReference>
<dbReference type="InterPro" id="IPR002606">
    <property type="entry name" value="Riboflavin_kinase_bac"/>
</dbReference>
<evidence type="ECO:0000256" key="8">
    <source>
        <dbReference type="ARBA" id="ARBA00022741"/>
    </source>
</evidence>
<dbReference type="SMART" id="SM00904">
    <property type="entry name" value="Flavokinase"/>
    <property type="match status" value="1"/>
</dbReference>
<comment type="similarity">
    <text evidence="15">Belongs to the ribF family.</text>
</comment>
<feature type="region of interest" description="Disordered" evidence="16">
    <location>
        <begin position="314"/>
        <end position="336"/>
    </location>
</feature>
<evidence type="ECO:0000313" key="19">
    <source>
        <dbReference type="Proteomes" id="UP000288405"/>
    </source>
</evidence>
<keyword evidence="11 15" id="KW-0067">ATP-binding</keyword>
<dbReference type="InterPro" id="IPR014729">
    <property type="entry name" value="Rossmann-like_a/b/a_fold"/>
</dbReference>
<dbReference type="EMBL" id="PIPM01000006">
    <property type="protein sequence ID" value="RUO32805.1"/>
    <property type="molecule type" value="Genomic_DNA"/>
</dbReference>
<evidence type="ECO:0000256" key="3">
    <source>
        <dbReference type="ARBA" id="ARBA00005201"/>
    </source>
</evidence>
<dbReference type="InterPro" id="IPR023468">
    <property type="entry name" value="Riboflavin_kinase"/>
</dbReference>
<organism evidence="18 19">
    <name type="scientific">Aliidiomarina sanyensis</name>
    <dbReference type="NCBI Taxonomy" id="1249555"/>
    <lineage>
        <taxon>Bacteria</taxon>
        <taxon>Pseudomonadati</taxon>
        <taxon>Pseudomonadota</taxon>
        <taxon>Gammaproteobacteria</taxon>
        <taxon>Alteromonadales</taxon>
        <taxon>Idiomarinaceae</taxon>
        <taxon>Aliidiomarina</taxon>
    </lineage>
</organism>
<comment type="catalytic activity">
    <reaction evidence="14 15">
        <text>FMN + ATP + H(+) = FAD + diphosphate</text>
        <dbReference type="Rhea" id="RHEA:17237"/>
        <dbReference type="ChEBI" id="CHEBI:15378"/>
        <dbReference type="ChEBI" id="CHEBI:30616"/>
        <dbReference type="ChEBI" id="CHEBI:33019"/>
        <dbReference type="ChEBI" id="CHEBI:57692"/>
        <dbReference type="ChEBI" id="CHEBI:58210"/>
        <dbReference type="EC" id="2.7.7.2"/>
    </reaction>
</comment>
<dbReference type="GO" id="GO:0003919">
    <property type="term" value="F:FMN adenylyltransferase activity"/>
    <property type="evidence" value="ECO:0007669"/>
    <property type="project" value="UniProtKB-UniRule"/>
</dbReference>
<keyword evidence="12" id="KW-0511">Multifunctional enzyme</keyword>
<evidence type="ECO:0000256" key="7">
    <source>
        <dbReference type="ARBA" id="ARBA00022695"/>
    </source>
</evidence>
<evidence type="ECO:0000259" key="17">
    <source>
        <dbReference type="SMART" id="SM00904"/>
    </source>
</evidence>
<dbReference type="AlphaFoldDB" id="A0A432WGD8"/>
<dbReference type="GO" id="GO:0006747">
    <property type="term" value="P:FAD biosynthetic process"/>
    <property type="evidence" value="ECO:0007669"/>
    <property type="project" value="UniProtKB-UniRule"/>
</dbReference>
<accession>A0A432WGD8</accession>
<keyword evidence="19" id="KW-1185">Reference proteome</keyword>
<sequence>MELIRGLHNIRPEHRGCVLTIGNFDGVHLGHQAVLEQVHAQALARKVPSVAMIFEPQPLELFAPDRAPARLYRWQDKYKHIAECGVDRLLLTQFNARFANLTAEAFIEDVLVGKLGVSLLVVGDDFRFGKARTGDFNLLKQAAKHFGFEVIDTQSYRTESIRVSSTAIRSALTTADFETAARMLGRPYAISGRVRHGAKKGRTIGFPTANVALHRLHNPLRGVYAVGLETAHHVYAGVANIGRKPTVAGTEELLEVHLFDFPGPRDSAELYGEQVLVTPLAWLRAEKKFASFDALHAQIIEDAALARALLIPDDSDESSKTESASGAPYQTVSTSK</sequence>
<dbReference type="EC" id="2.7.7.2" evidence="15"/>
<dbReference type="PIRSF" id="PIRSF004491">
    <property type="entry name" value="FAD_Synth"/>
    <property type="match status" value="1"/>
</dbReference>
<proteinExistence type="inferred from homology"/>
<evidence type="ECO:0000256" key="13">
    <source>
        <dbReference type="ARBA" id="ARBA00047880"/>
    </source>
</evidence>
<dbReference type="Pfam" id="PF01687">
    <property type="entry name" value="Flavokinase"/>
    <property type="match status" value="1"/>
</dbReference>
<dbReference type="InterPro" id="IPR023465">
    <property type="entry name" value="Riboflavin_kinase_dom_sf"/>
</dbReference>
<evidence type="ECO:0000256" key="5">
    <source>
        <dbReference type="ARBA" id="ARBA00022643"/>
    </source>
</evidence>
<dbReference type="SUPFAM" id="SSF52374">
    <property type="entry name" value="Nucleotidylyl transferase"/>
    <property type="match status" value="1"/>
</dbReference>
<evidence type="ECO:0000256" key="11">
    <source>
        <dbReference type="ARBA" id="ARBA00022840"/>
    </source>
</evidence>
<comment type="function">
    <text evidence="1">Catalyzes the phosphorylation of riboflavin to FMN followed by the adenylation of FMN to FAD.</text>
</comment>